<reference evidence="2" key="5">
    <citation type="journal article" date="2021" name="G3 (Bethesda)">
        <title>Aegilops tauschii genome assembly Aet v5.0 features greater sequence contiguity and improved annotation.</title>
        <authorList>
            <person name="Wang L."/>
            <person name="Zhu T."/>
            <person name="Rodriguez J.C."/>
            <person name="Deal K.R."/>
            <person name="Dubcovsky J."/>
            <person name="McGuire P.E."/>
            <person name="Lux T."/>
            <person name="Spannagl M."/>
            <person name="Mayer K.F.X."/>
            <person name="Baldrich P."/>
            <person name="Meyers B.C."/>
            <person name="Huo N."/>
            <person name="Gu Y.Q."/>
            <person name="Zhou H."/>
            <person name="Devos K.M."/>
            <person name="Bennetzen J.L."/>
            <person name="Unver T."/>
            <person name="Budak H."/>
            <person name="Gulick P.J."/>
            <person name="Galiba G."/>
            <person name="Kalapos B."/>
            <person name="Nelson D.R."/>
            <person name="Li P."/>
            <person name="You F.M."/>
            <person name="Luo M.C."/>
            <person name="Dvorak J."/>
        </authorList>
    </citation>
    <scope>NUCLEOTIDE SEQUENCE [LARGE SCALE GENOMIC DNA]</scope>
    <source>
        <strain evidence="2">cv. AL8/78</strain>
    </source>
</reference>
<protein>
    <submittedName>
        <fullName evidence="2">Uncharacterized protein</fullName>
    </submittedName>
</protein>
<evidence type="ECO:0000313" key="3">
    <source>
        <dbReference type="Proteomes" id="UP000015105"/>
    </source>
</evidence>
<dbReference type="AlphaFoldDB" id="A0A453AFW8"/>
<dbReference type="Proteomes" id="UP000015105">
    <property type="component" value="Chromosome 2D"/>
</dbReference>
<proteinExistence type="predicted"/>
<accession>A0A453AFW8</accession>
<reference evidence="2" key="4">
    <citation type="submission" date="2019-03" db="UniProtKB">
        <authorList>
            <consortium name="EnsemblPlants"/>
        </authorList>
    </citation>
    <scope>IDENTIFICATION</scope>
</reference>
<reference evidence="3" key="1">
    <citation type="journal article" date="2014" name="Science">
        <title>Ancient hybridizations among the ancestral genomes of bread wheat.</title>
        <authorList>
            <consortium name="International Wheat Genome Sequencing Consortium,"/>
            <person name="Marcussen T."/>
            <person name="Sandve S.R."/>
            <person name="Heier L."/>
            <person name="Spannagl M."/>
            <person name="Pfeifer M."/>
            <person name="Jakobsen K.S."/>
            <person name="Wulff B.B."/>
            <person name="Steuernagel B."/>
            <person name="Mayer K.F."/>
            <person name="Olsen O.A."/>
        </authorList>
    </citation>
    <scope>NUCLEOTIDE SEQUENCE [LARGE SCALE GENOMIC DNA]</scope>
    <source>
        <strain evidence="3">cv. AL8/78</strain>
    </source>
</reference>
<sequence>MAEWVVDLEAAKAAQKERKRQKAVKKRESRRRKKKEAARRGEESLAEIKARWAAAYKAGKENVAVWPACLDGSM</sequence>
<name>A0A453AFW8_AEGTS</name>
<evidence type="ECO:0000256" key="1">
    <source>
        <dbReference type="SAM" id="MobiDB-lite"/>
    </source>
</evidence>
<reference evidence="3" key="2">
    <citation type="journal article" date="2017" name="Nat. Plants">
        <title>The Aegilops tauschii genome reveals multiple impacts of transposons.</title>
        <authorList>
            <person name="Zhao G."/>
            <person name="Zou C."/>
            <person name="Li K."/>
            <person name="Wang K."/>
            <person name="Li T."/>
            <person name="Gao L."/>
            <person name="Zhang X."/>
            <person name="Wang H."/>
            <person name="Yang Z."/>
            <person name="Liu X."/>
            <person name="Jiang W."/>
            <person name="Mao L."/>
            <person name="Kong X."/>
            <person name="Jiao Y."/>
            <person name="Jia J."/>
        </authorList>
    </citation>
    <scope>NUCLEOTIDE SEQUENCE [LARGE SCALE GENOMIC DNA]</scope>
    <source>
        <strain evidence="3">cv. AL8/78</strain>
    </source>
</reference>
<feature type="compositionally biased region" description="Basic residues" evidence="1">
    <location>
        <begin position="17"/>
        <end position="37"/>
    </location>
</feature>
<reference evidence="2" key="3">
    <citation type="journal article" date="2017" name="Nature">
        <title>Genome sequence of the progenitor of the wheat D genome Aegilops tauschii.</title>
        <authorList>
            <person name="Luo M.C."/>
            <person name="Gu Y.Q."/>
            <person name="Puiu D."/>
            <person name="Wang H."/>
            <person name="Twardziok S.O."/>
            <person name="Deal K.R."/>
            <person name="Huo N."/>
            <person name="Zhu T."/>
            <person name="Wang L."/>
            <person name="Wang Y."/>
            <person name="McGuire P.E."/>
            <person name="Liu S."/>
            <person name="Long H."/>
            <person name="Ramasamy R.K."/>
            <person name="Rodriguez J.C."/>
            <person name="Van S.L."/>
            <person name="Yuan L."/>
            <person name="Wang Z."/>
            <person name="Xia Z."/>
            <person name="Xiao L."/>
            <person name="Anderson O.D."/>
            <person name="Ouyang S."/>
            <person name="Liang Y."/>
            <person name="Zimin A.V."/>
            <person name="Pertea G."/>
            <person name="Qi P."/>
            <person name="Bennetzen J.L."/>
            <person name="Dai X."/>
            <person name="Dawson M.W."/>
            <person name="Muller H.G."/>
            <person name="Kugler K."/>
            <person name="Rivarola-Duarte L."/>
            <person name="Spannagl M."/>
            <person name="Mayer K.F.X."/>
            <person name="Lu F.H."/>
            <person name="Bevan M.W."/>
            <person name="Leroy P."/>
            <person name="Li P."/>
            <person name="You F.M."/>
            <person name="Sun Q."/>
            <person name="Liu Z."/>
            <person name="Lyons E."/>
            <person name="Wicker T."/>
            <person name="Salzberg S.L."/>
            <person name="Devos K.M."/>
            <person name="Dvorak J."/>
        </authorList>
    </citation>
    <scope>NUCLEOTIDE SEQUENCE [LARGE SCALE GENOMIC DNA]</scope>
    <source>
        <strain evidence="2">cv. AL8/78</strain>
    </source>
</reference>
<dbReference type="EnsemblPlants" id="AET2Gv20121600.1">
    <property type="protein sequence ID" value="AET2Gv20121600.1"/>
    <property type="gene ID" value="AET2Gv20121600"/>
</dbReference>
<keyword evidence="3" id="KW-1185">Reference proteome</keyword>
<feature type="region of interest" description="Disordered" evidence="1">
    <location>
        <begin position="15"/>
        <end position="44"/>
    </location>
</feature>
<organism evidence="2 3">
    <name type="scientific">Aegilops tauschii subsp. strangulata</name>
    <name type="common">Goatgrass</name>
    <dbReference type="NCBI Taxonomy" id="200361"/>
    <lineage>
        <taxon>Eukaryota</taxon>
        <taxon>Viridiplantae</taxon>
        <taxon>Streptophyta</taxon>
        <taxon>Embryophyta</taxon>
        <taxon>Tracheophyta</taxon>
        <taxon>Spermatophyta</taxon>
        <taxon>Magnoliopsida</taxon>
        <taxon>Liliopsida</taxon>
        <taxon>Poales</taxon>
        <taxon>Poaceae</taxon>
        <taxon>BOP clade</taxon>
        <taxon>Pooideae</taxon>
        <taxon>Triticodae</taxon>
        <taxon>Triticeae</taxon>
        <taxon>Triticinae</taxon>
        <taxon>Aegilops</taxon>
    </lineage>
</organism>
<evidence type="ECO:0000313" key="2">
    <source>
        <dbReference type="EnsemblPlants" id="AET2Gv20121600.1"/>
    </source>
</evidence>
<dbReference type="Gramene" id="AET2Gv20121600.1">
    <property type="protein sequence ID" value="AET2Gv20121600.1"/>
    <property type="gene ID" value="AET2Gv20121600"/>
</dbReference>